<dbReference type="EMBL" id="RCCK01000010">
    <property type="protein sequence ID" value="RLJ79432.1"/>
    <property type="molecule type" value="Genomic_DNA"/>
</dbReference>
<dbReference type="AlphaFoldDB" id="A0A497Y792"/>
<reference evidence="2 4" key="1">
    <citation type="submission" date="2018-10" db="EMBL/GenBank/DDBJ databases">
        <title>Genomic Encyclopedia of Archaeal and Bacterial Type Strains, Phase II (KMG-II): from individual species to whole genera.</title>
        <authorList>
            <person name="Goeker M."/>
        </authorList>
    </citation>
    <scope>NUCLEOTIDE SEQUENCE [LARGE SCALE GENOMIC DNA]</scope>
    <source>
        <strain evidence="2 4">DSM 19624</strain>
    </source>
</reference>
<evidence type="ECO:0000313" key="2">
    <source>
        <dbReference type="EMBL" id="RLJ79432.1"/>
    </source>
</evidence>
<proteinExistence type="predicted"/>
<keyword evidence="5" id="KW-1185">Reference proteome</keyword>
<name>A0A497Y792_9SPHI</name>
<dbReference type="Pfam" id="PF14065">
    <property type="entry name" value="Pvc16_N"/>
    <property type="match status" value="1"/>
</dbReference>
<dbReference type="OrthoDB" id="7560784at2"/>
<accession>A0A497Y792</accession>
<dbReference type="Proteomes" id="UP000273898">
    <property type="component" value="Unassembled WGS sequence"/>
</dbReference>
<dbReference type="EMBL" id="SOPX01000002">
    <property type="protein sequence ID" value="TFB30779.1"/>
    <property type="molecule type" value="Genomic_DNA"/>
</dbReference>
<organism evidence="2 4">
    <name type="scientific">Pedobacter alluvionis</name>
    <dbReference type="NCBI Taxonomy" id="475253"/>
    <lineage>
        <taxon>Bacteria</taxon>
        <taxon>Pseudomonadati</taxon>
        <taxon>Bacteroidota</taxon>
        <taxon>Sphingobacteriia</taxon>
        <taxon>Sphingobacteriales</taxon>
        <taxon>Sphingobacteriaceae</taxon>
        <taxon>Pedobacter</taxon>
    </lineage>
</organism>
<evidence type="ECO:0000313" key="3">
    <source>
        <dbReference type="EMBL" id="TFB30779.1"/>
    </source>
</evidence>
<gene>
    <name evidence="2" type="ORF">BCL90_0125</name>
    <name evidence="3" type="ORF">E3V97_09070</name>
</gene>
<dbReference type="InterPro" id="IPR025351">
    <property type="entry name" value="Pvc16_N"/>
</dbReference>
<evidence type="ECO:0000313" key="4">
    <source>
        <dbReference type="Proteomes" id="UP000273898"/>
    </source>
</evidence>
<comment type="caution">
    <text evidence="2">The sequence shown here is derived from an EMBL/GenBank/DDBJ whole genome shotgun (WGS) entry which is preliminary data.</text>
</comment>
<feature type="domain" description="Pvc16 N-terminal" evidence="1">
    <location>
        <begin position="5"/>
        <end position="172"/>
    </location>
</feature>
<protein>
    <submittedName>
        <fullName evidence="3">DUF4255 domain-containing protein</fullName>
    </submittedName>
    <submittedName>
        <fullName evidence="2">Uncharacterized protein DUF4255</fullName>
    </submittedName>
</protein>
<evidence type="ECO:0000259" key="1">
    <source>
        <dbReference type="Pfam" id="PF14065"/>
    </source>
</evidence>
<reference evidence="3 5" key="2">
    <citation type="submission" date="2019-03" db="EMBL/GenBank/DDBJ databases">
        <authorList>
            <person name="He R.-H."/>
        </authorList>
    </citation>
    <scope>NUCLEOTIDE SEQUENCE [LARGE SCALE GENOMIC DNA]</scope>
    <source>
        <strain evidence="3 5">DSM 19624</strain>
    </source>
</reference>
<sequence length="188" mass="21516">MIYEILATLKDKLNEYICLKIDDPDDIVAFPDGGKLDPSQFPLNNITLVLINIEEEKSVRSADRFSGVVRNGLRTEINPSIPVNLLILFVVRFTDYQQSMKVLSLVIRFFQRNRVFDHTNTPSLSPELSKFTVELQALPLAEQNELWNSLHSSYQPSLLYKVSMLVFSDKESIQVIQDVNKIDLNISI</sequence>
<evidence type="ECO:0000313" key="5">
    <source>
        <dbReference type="Proteomes" id="UP000297429"/>
    </source>
</evidence>
<dbReference type="RefSeq" id="WP_121282025.1">
    <property type="nucleotide sequence ID" value="NZ_RCCK01000010.1"/>
</dbReference>
<dbReference type="Proteomes" id="UP000297429">
    <property type="component" value="Unassembled WGS sequence"/>
</dbReference>